<dbReference type="KEGG" id="barh:WN72_33425"/>
<evidence type="ECO:0000256" key="6">
    <source>
        <dbReference type="ARBA" id="ARBA00023049"/>
    </source>
</evidence>
<dbReference type="GO" id="GO:0007155">
    <property type="term" value="P:cell adhesion"/>
    <property type="evidence" value="ECO:0007669"/>
    <property type="project" value="InterPro"/>
</dbReference>
<accession>A0AAE7TJJ2</accession>
<evidence type="ECO:0000256" key="1">
    <source>
        <dbReference type="ARBA" id="ARBA00001947"/>
    </source>
</evidence>
<dbReference type="SUPFAM" id="SSF55486">
    <property type="entry name" value="Metalloproteases ('zincins'), catalytic domain"/>
    <property type="match status" value="1"/>
</dbReference>
<evidence type="ECO:0000313" key="8">
    <source>
        <dbReference type="Proteomes" id="UP000594015"/>
    </source>
</evidence>
<keyword evidence="4" id="KW-0378">Hydrolase</keyword>
<dbReference type="Gene3D" id="3.40.390.10">
    <property type="entry name" value="Collagenase (Catalytic Domain)"/>
    <property type="match status" value="1"/>
</dbReference>
<evidence type="ECO:0000256" key="3">
    <source>
        <dbReference type="ARBA" id="ARBA00022723"/>
    </source>
</evidence>
<dbReference type="InterPro" id="IPR024079">
    <property type="entry name" value="MetalloPept_cat_dom_sf"/>
</dbReference>
<proteinExistence type="predicted"/>
<name>A0AAE7TJJ2_9BRAD</name>
<dbReference type="PANTHER" id="PTHR10942:SF0">
    <property type="entry name" value="LEISHMANOLYSIN-LIKE PEPTIDASE"/>
    <property type="match status" value="1"/>
</dbReference>
<evidence type="ECO:0000256" key="4">
    <source>
        <dbReference type="ARBA" id="ARBA00022801"/>
    </source>
</evidence>
<reference evidence="7 8" key="1">
    <citation type="submission" date="2018-06" db="EMBL/GenBank/DDBJ databases">
        <title>Comparative genomics of Bradyrhizobium nodulating Arachidis hypogaea.</title>
        <authorList>
            <person name="Li Y."/>
        </authorList>
    </citation>
    <scope>NUCLEOTIDE SEQUENCE [LARGE SCALE GENOMIC DNA]</scope>
    <source>
        <strain evidence="7 8">CCBAU 051107</strain>
    </source>
</reference>
<dbReference type="GO" id="GO:0004222">
    <property type="term" value="F:metalloendopeptidase activity"/>
    <property type="evidence" value="ECO:0007669"/>
    <property type="project" value="InterPro"/>
</dbReference>
<dbReference type="PANTHER" id="PTHR10942">
    <property type="entry name" value="LEISHMANOLYSIN-LIKE PEPTIDASE"/>
    <property type="match status" value="1"/>
</dbReference>
<dbReference type="GO" id="GO:0046872">
    <property type="term" value="F:metal ion binding"/>
    <property type="evidence" value="ECO:0007669"/>
    <property type="project" value="UniProtKB-KW"/>
</dbReference>
<organism evidence="7 8">
    <name type="scientific">Bradyrhizobium arachidis</name>
    <dbReference type="NCBI Taxonomy" id="858423"/>
    <lineage>
        <taxon>Bacteria</taxon>
        <taxon>Pseudomonadati</taxon>
        <taxon>Pseudomonadota</taxon>
        <taxon>Alphaproteobacteria</taxon>
        <taxon>Hyphomicrobiales</taxon>
        <taxon>Nitrobacteraceae</taxon>
        <taxon>Bradyrhizobium</taxon>
    </lineage>
</organism>
<dbReference type="GO" id="GO:0016020">
    <property type="term" value="C:membrane"/>
    <property type="evidence" value="ECO:0007669"/>
    <property type="project" value="InterPro"/>
</dbReference>
<dbReference type="RefSeq" id="WP_092219976.1">
    <property type="nucleotide sequence ID" value="NZ_CP030050.1"/>
</dbReference>
<evidence type="ECO:0000313" key="7">
    <source>
        <dbReference type="EMBL" id="QOZ70660.1"/>
    </source>
</evidence>
<dbReference type="GO" id="GO:0005737">
    <property type="term" value="C:cytoplasm"/>
    <property type="evidence" value="ECO:0007669"/>
    <property type="project" value="TreeGrafter"/>
</dbReference>
<dbReference type="Pfam" id="PF01457">
    <property type="entry name" value="Peptidase_M8"/>
    <property type="match status" value="1"/>
</dbReference>
<evidence type="ECO:0000256" key="2">
    <source>
        <dbReference type="ARBA" id="ARBA00022670"/>
    </source>
</evidence>
<evidence type="ECO:0000256" key="5">
    <source>
        <dbReference type="ARBA" id="ARBA00022833"/>
    </source>
</evidence>
<dbReference type="InterPro" id="IPR001577">
    <property type="entry name" value="Peptidase_M8"/>
</dbReference>
<keyword evidence="3" id="KW-0479">Metal-binding</keyword>
<protein>
    <submittedName>
        <fullName evidence="7">Peptidase</fullName>
    </submittedName>
</protein>
<comment type="cofactor">
    <cofactor evidence="1">
        <name>Zn(2+)</name>
        <dbReference type="ChEBI" id="CHEBI:29105"/>
    </cofactor>
</comment>
<keyword evidence="6" id="KW-0482">Metalloprotease</keyword>
<gene>
    <name evidence="7" type="ORF">WN72_33425</name>
</gene>
<sequence>MSIERYRARKGAEISHAVAAEARGGYTIEVHFLGGLTTKQKAAFKLAANRWTHAIVGDLPDVTVGGERINNLRITAQGTDIDGPGNVLGQAGPNRLRPKNAGAAAFLPATGDMQFDTADLAAMEADGTLNDVITHEMGHVIGIGTIWTNKKLLRGAHTSNPTFVGANAMREYGKLRGSATLPVPVENTGGEGTRDSHWRDTVFGAELMTGFVNEGGNPMSRVTIASLQDLGYEVNMEVAQPYHLPDHLHMAEAGLVAARAAMTRGIVLRRIPITLPEESLGV</sequence>
<dbReference type="Gene3D" id="3.90.132.10">
    <property type="entry name" value="Leishmanolysin , domain 2"/>
    <property type="match status" value="1"/>
</dbReference>
<dbReference type="EMBL" id="CP030050">
    <property type="protein sequence ID" value="QOZ70660.1"/>
    <property type="molecule type" value="Genomic_DNA"/>
</dbReference>
<dbReference type="Proteomes" id="UP000594015">
    <property type="component" value="Chromosome"/>
</dbReference>
<dbReference type="GO" id="GO:0006508">
    <property type="term" value="P:proteolysis"/>
    <property type="evidence" value="ECO:0007669"/>
    <property type="project" value="UniProtKB-KW"/>
</dbReference>
<dbReference type="AlphaFoldDB" id="A0AAE7TJJ2"/>
<keyword evidence="2" id="KW-0645">Protease</keyword>
<keyword evidence="5" id="KW-0862">Zinc</keyword>